<evidence type="ECO:0008006" key="2">
    <source>
        <dbReference type="Google" id="ProtNLM"/>
    </source>
</evidence>
<evidence type="ECO:0000313" key="1">
    <source>
        <dbReference type="EMBL" id="SVC43081.1"/>
    </source>
</evidence>
<proteinExistence type="predicted"/>
<dbReference type="Gene3D" id="2.130.10.130">
    <property type="entry name" value="Integrin alpha, N-terminal"/>
    <property type="match status" value="1"/>
</dbReference>
<feature type="non-terminal residue" evidence="1">
    <location>
        <position position="375"/>
    </location>
</feature>
<dbReference type="InterPro" id="IPR028994">
    <property type="entry name" value="Integrin_alpha_N"/>
</dbReference>
<reference evidence="1" key="1">
    <citation type="submission" date="2018-05" db="EMBL/GenBank/DDBJ databases">
        <authorList>
            <person name="Lanie J.A."/>
            <person name="Ng W.-L."/>
            <person name="Kazmierczak K.M."/>
            <person name="Andrzejewski T.M."/>
            <person name="Davidsen T.M."/>
            <person name="Wayne K.J."/>
            <person name="Tettelin H."/>
            <person name="Glass J.I."/>
            <person name="Rusch D."/>
            <person name="Podicherti R."/>
            <person name="Tsui H.-C.T."/>
            <person name="Winkler M.E."/>
        </authorList>
    </citation>
    <scope>NUCLEOTIDE SEQUENCE</scope>
</reference>
<organism evidence="1">
    <name type="scientific">marine metagenome</name>
    <dbReference type="NCBI Taxonomy" id="408172"/>
    <lineage>
        <taxon>unclassified sequences</taxon>
        <taxon>metagenomes</taxon>
        <taxon>ecological metagenomes</taxon>
    </lineage>
</organism>
<dbReference type="EMBL" id="UINC01090813">
    <property type="protein sequence ID" value="SVC43081.1"/>
    <property type="molecule type" value="Genomic_DNA"/>
</dbReference>
<name>A0A382M784_9ZZZZ</name>
<dbReference type="AlphaFoldDB" id="A0A382M784"/>
<dbReference type="SUPFAM" id="SSF69318">
    <property type="entry name" value="Integrin alpha N-terminal domain"/>
    <property type="match status" value="1"/>
</dbReference>
<sequence length="375" mass="40457">MIIRFLTTLFVLLTGLMSTALSAQLSSRYAFVAGHGEVSWRNTYDHNNYVARDWNGDGRSDVLSLTSIYSVDRTHSISIHTQPHAFLSNSDGSYTHTWVGGEPIKMLTPDWSGDYFAQGPIIVGNGNVVIEEVSHAVDFSNLVGRPIGPRFNWHDSTLADVDNDGKLDLIGFMSGTTIYYDMQPGPWGFHPGNGTMVDLGGWSGNTGAFTGAFKDLDGDGYPEMITGAYWDATPHVIAGGAVPGGITVWKNHGGRNFTVMQQLPGPPGQSGNRIILNNGNDLIVYGECGDDCTANSSISVYATGPGGIALKQRFGLNARSGQWSKGHPPRLLDINGDGHKDLFVNHYDNYDGSVGTQHGGIWLNNGNGTFSRLKT</sequence>
<accession>A0A382M784</accession>
<protein>
    <recommendedName>
        <fullName evidence="2">VCBS repeat-containing protein</fullName>
    </recommendedName>
</protein>
<gene>
    <name evidence="1" type="ORF">METZ01_LOCUS295935</name>
</gene>